<accession>A0A1L3SMD2</accession>
<dbReference type="EMBL" id="CP018171">
    <property type="protein sequence ID" value="APH70521.1"/>
    <property type="molecule type" value="Genomic_DNA"/>
</dbReference>
<dbReference type="Gene3D" id="1.10.1220.10">
    <property type="entry name" value="Met repressor-like"/>
    <property type="match status" value="1"/>
</dbReference>
<dbReference type="GO" id="GO:0006355">
    <property type="term" value="P:regulation of DNA-templated transcription"/>
    <property type="evidence" value="ECO:0007669"/>
    <property type="project" value="InterPro"/>
</dbReference>
<dbReference type="InterPro" id="IPR031807">
    <property type="entry name" value="HicB-like"/>
</dbReference>
<gene>
    <name evidence="2" type="ORF">BSQ44_03310</name>
</gene>
<dbReference type="InterPro" id="IPR013321">
    <property type="entry name" value="Arc_rbn_hlx_hlx"/>
</dbReference>
<dbReference type="InterPro" id="IPR035069">
    <property type="entry name" value="TTHA1013/TTHA0281-like"/>
</dbReference>
<evidence type="ECO:0000313" key="3">
    <source>
        <dbReference type="Proteomes" id="UP000182840"/>
    </source>
</evidence>
<reference evidence="3" key="1">
    <citation type="submission" date="2016-11" db="EMBL/GenBank/DDBJ databases">
        <title>Mesorhizobium oceanicum sp. nov., isolated from deep seawater in South China Sea.</title>
        <authorList>
            <person name="Fu G.-Y."/>
        </authorList>
    </citation>
    <scope>NUCLEOTIDE SEQUENCE [LARGE SCALE GENOMIC DNA]</scope>
    <source>
        <strain evidence="3">B7</strain>
    </source>
</reference>
<evidence type="ECO:0000259" key="1">
    <source>
        <dbReference type="Pfam" id="PF15919"/>
    </source>
</evidence>
<dbReference type="KEGG" id="meso:BSQ44_03310"/>
<dbReference type="SUPFAM" id="SSF143100">
    <property type="entry name" value="TTHA1013/TTHA0281-like"/>
    <property type="match status" value="1"/>
</dbReference>
<organism evidence="2 3">
    <name type="scientific">Aquibium oceanicum</name>
    <dbReference type="NCBI Taxonomy" id="1670800"/>
    <lineage>
        <taxon>Bacteria</taxon>
        <taxon>Pseudomonadati</taxon>
        <taxon>Pseudomonadota</taxon>
        <taxon>Alphaproteobacteria</taxon>
        <taxon>Hyphomicrobiales</taxon>
        <taxon>Phyllobacteriaceae</taxon>
        <taxon>Aquibium</taxon>
    </lineage>
</organism>
<evidence type="ECO:0000313" key="2">
    <source>
        <dbReference type="EMBL" id="APH70521.1"/>
    </source>
</evidence>
<dbReference type="Gene3D" id="3.30.160.250">
    <property type="match status" value="1"/>
</dbReference>
<keyword evidence="3" id="KW-1185">Reference proteome</keyword>
<name>A0A1L3SMD2_9HYPH</name>
<feature type="domain" description="HicB-like antitoxin of toxin-antitoxin system" evidence="1">
    <location>
        <begin position="16"/>
        <end position="135"/>
    </location>
</feature>
<dbReference type="AlphaFoldDB" id="A0A1L3SMD2"/>
<dbReference type="Pfam" id="PF15919">
    <property type="entry name" value="HicB_lk_antitox"/>
    <property type="match status" value="1"/>
</dbReference>
<dbReference type="CDD" id="cd22231">
    <property type="entry name" value="RHH_NikR_HicB-like"/>
    <property type="match status" value="1"/>
</dbReference>
<proteinExistence type="predicted"/>
<sequence>MAKAMVRPTTDYAYALIHHEDGVFGVSFPDFPGCIATGRSEDEAIRRGGEALAFHVAGMIADGDPIPLVRRLSDLRNDPVFREDAEGAVIAMVPIDLPGRAVRLNISMDETLVEAIDRAAKASGQSRSAFLADAARRRLIDAA</sequence>
<dbReference type="STRING" id="1670800.BSQ44_03310"/>
<dbReference type="Proteomes" id="UP000182840">
    <property type="component" value="Chromosome"/>
</dbReference>
<dbReference type="RefSeq" id="WP_072601933.1">
    <property type="nucleotide sequence ID" value="NZ_CP018171.1"/>
</dbReference>
<protein>
    <submittedName>
        <fullName evidence="2">HicB family protein</fullName>
    </submittedName>
</protein>